<proteinExistence type="predicted"/>
<organism evidence="2 3">
    <name type="scientific">Fusarium avenaceum</name>
    <dbReference type="NCBI Taxonomy" id="40199"/>
    <lineage>
        <taxon>Eukaryota</taxon>
        <taxon>Fungi</taxon>
        <taxon>Dikarya</taxon>
        <taxon>Ascomycota</taxon>
        <taxon>Pezizomycotina</taxon>
        <taxon>Sordariomycetes</taxon>
        <taxon>Hypocreomycetidae</taxon>
        <taxon>Hypocreales</taxon>
        <taxon>Nectriaceae</taxon>
        <taxon>Fusarium</taxon>
        <taxon>Fusarium tricinctum species complex</taxon>
    </lineage>
</organism>
<sequence length="184" mass="19924">MTYSGMPRAVEVTEFWKNILDTSETLAYCCPSGYQGDERRGCMSTLGPVASYTYSEHCSMYGHGDKLTIISSVEGLSYSEGVISHLEPTRALAYTTTMVDFEEVVGEAENGFSDLMVATWVPVVPLVYKQSDMEKKEEESGTRTANATGEGGNENAASSPPRQSLVSTLGLMLGVLVCTGMLWS</sequence>
<name>A0A9P7GQR7_9HYPO</name>
<keyword evidence="3" id="KW-1185">Reference proteome</keyword>
<dbReference type="AlphaFoldDB" id="A0A9P7GQR7"/>
<evidence type="ECO:0000313" key="2">
    <source>
        <dbReference type="EMBL" id="KAG5655074.1"/>
    </source>
</evidence>
<evidence type="ECO:0000256" key="1">
    <source>
        <dbReference type="SAM" id="MobiDB-lite"/>
    </source>
</evidence>
<feature type="compositionally biased region" description="Basic and acidic residues" evidence="1">
    <location>
        <begin position="131"/>
        <end position="141"/>
    </location>
</feature>
<reference evidence="2" key="1">
    <citation type="submission" date="2021-04" db="EMBL/GenBank/DDBJ databases">
        <title>Draft genome of Fusarium avenaceum strain F156N33, isolated from an atmospheric sample in Virginia.</title>
        <authorList>
            <person name="Yang S."/>
            <person name="Vinatzer B.A."/>
            <person name="Coleman J."/>
        </authorList>
    </citation>
    <scope>NUCLEOTIDE SEQUENCE</scope>
    <source>
        <strain evidence="2">F156N33</strain>
    </source>
</reference>
<dbReference type="EMBL" id="JAGPUO010000036">
    <property type="protein sequence ID" value="KAG5655074.1"/>
    <property type="molecule type" value="Genomic_DNA"/>
</dbReference>
<feature type="region of interest" description="Disordered" evidence="1">
    <location>
        <begin position="131"/>
        <end position="161"/>
    </location>
</feature>
<dbReference type="Proteomes" id="UP000782241">
    <property type="component" value="Unassembled WGS sequence"/>
</dbReference>
<gene>
    <name evidence="2" type="ORF">KAF25_000197</name>
</gene>
<comment type="caution">
    <text evidence="2">The sequence shown here is derived from an EMBL/GenBank/DDBJ whole genome shotgun (WGS) entry which is preliminary data.</text>
</comment>
<protein>
    <submittedName>
        <fullName evidence="2">Uncharacterized protein</fullName>
    </submittedName>
</protein>
<accession>A0A9P7GQR7</accession>
<evidence type="ECO:0000313" key="3">
    <source>
        <dbReference type="Proteomes" id="UP000782241"/>
    </source>
</evidence>